<evidence type="ECO:0000256" key="2">
    <source>
        <dbReference type="ARBA" id="ARBA00007248"/>
    </source>
</evidence>
<sequence length="322" mass="34711">MNRLMLTVLAAAALFGSCSKDDDDKTGNNNKDLVSPEILDMTVSSAASFTGGLMVYPCMPDTSIYFGNFSVNGEIVSFNANYTVINGSASSVLNPVRLPVGDYNFLYWGVMKNSPTDSTYDAASITEPGLRRGINLADLSYSLRKSSYSDTTYSPVYDFVHAVQPLHVGTDNMEATLDRVVTGLRVAIVNYDGSTMDSSIATCRVLVSSIAGKLNYYTAEPSDFTKTVAFPLTVSGDSLMMSANSTVMMFPSGDAPELSVVLNLKNGQEKVFRKALAGPLAAGNRLVLKISLGDLYVEEGSSHGFEVKDWDEKTESLDFPTN</sequence>
<name>A0ABR7DQV6_9BACT</name>
<organism evidence="8 9">
    <name type="scientific">Parabacteroides hominis</name>
    <dbReference type="NCBI Taxonomy" id="2763057"/>
    <lineage>
        <taxon>Bacteria</taxon>
        <taxon>Pseudomonadati</taxon>
        <taxon>Bacteroidota</taxon>
        <taxon>Bacteroidia</taxon>
        <taxon>Bacteroidales</taxon>
        <taxon>Tannerellaceae</taxon>
        <taxon>Parabacteroides</taxon>
    </lineage>
</organism>
<evidence type="ECO:0000256" key="4">
    <source>
        <dbReference type="ARBA" id="ARBA00023136"/>
    </source>
</evidence>
<evidence type="ECO:0000313" key="9">
    <source>
        <dbReference type="Proteomes" id="UP000651475"/>
    </source>
</evidence>
<proteinExistence type="inferred from homology"/>
<keyword evidence="6" id="KW-0998">Cell outer membrane</keyword>
<evidence type="ECO:0000256" key="7">
    <source>
        <dbReference type="ARBA" id="ARBA00023288"/>
    </source>
</evidence>
<keyword evidence="7" id="KW-0449">Lipoprotein</keyword>
<comment type="similarity">
    <text evidence="2">Belongs to the bacteroidetes fimbrillin superfamily. FimB/Mfa2 family.</text>
</comment>
<dbReference type="RefSeq" id="WP_186930508.1">
    <property type="nucleotide sequence ID" value="NZ_JACOOJ010000026.1"/>
</dbReference>
<comment type="subcellular location">
    <subcellularLocation>
        <location evidence="1">Cell outer membrane</location>
    </subcellularLocation>
</comment>
<gene>
    <name evidence="8" type="ORF">H8S65_13765</name>
</gene>
<keyword evidence="4" id="KW-0472">Membrane</keyword>
<dbReference type="Proteomes" id="UP000651475">
    <property type="component" value="Unassembled WGS sequence"/>
</dbReference>
<keyword evidence="3" id="KW-0732">Signal</keyword>
<evidence type="ECO:0000256" key="6">
    <source>
        <dbReference type="ARBA" id="ARBA00023237"/>
    </source>
</evidence>
<evidence type="ECO:0000256" key="3">
    <source>
        <dbReference type="ARBA" id="ARBA00022729"/>
    </source>
</evidence>
<keyword evidence="5" id="KW-0564">Palmitate</keyword>
<keyword evidence="9" id="KW-1185">Reference proteome</keyword>
<protein>
    <submittedName>
        <fullName evidence="8">FimB/Mfa2 family fimbrial subunit</fullName>
    </submittedName>
</protein>
<accession>A0ABR7DQV6</accession>
<comment type="caution">
    <text evidence="8">The sequence shown here is derived from an EMBL/GenBank/DDBJ whole genome shotgun (WGS) entry which is preliminary data.</text>
</comment>
<dbReference type="InterPro" id="IPR014941">
    <property type="entry name" value="FimB/Mfa2/Mfa3"/>
</dbReference>
<reference evidence="8 9" key="1">
    <citation type="submission" date="2020-08" db="EMBL/GenBank/DDBJ databases">
        <title>Genome public.</title>
        <authorList>
            <person name="Liu C."/>
            <person name="Sun Q."/>
        </authorList>
    </citation>
    <scope>NUCLEOTIDE SEQUENCE [LARGE SCALE GENOMIC DNA]</scope>
    <source>
        <strain evidence="8 9">NSJ-79</strain>
    </source>
</reference>
<dbReference type="Pfam" id="PF08842">
    <property type="entry name" value="Mfa2"/>
    <property type="match status" value="1"/>
</dbReference>
<dbReference type="PROSITE" id="PS51257">
    <property type="entry name" value="PROKAR_LIPOPROTEIN"/>
    <property type="match status" value="1"/>
</dbReference>
<dbReference type="EMBL" id="JACOOJ010000026">
    <property type="protein sequence ID" value="MBC5633824.1"/>
    <property type="molecule type" value="Genomic_DNA"/>
</dbReference>
<evidence type="ECO:0000256" key="5">
    <source>
        <dbReference type="ARBA" id="ARBA00023139"/>
    </source>
</evidence>
<evidence type="ECO:0000256" key="1">
    <source>
        <dbReference type="ARBA" id="ARBA00004442"/>
    </source>
</evidence>
<evidence type="ECO:0000313" key="8">
    <source>
        <dbReference type="EMBL" id="MBC5633824.1"/>
    </source>
</evidence>